<proteinExistence type="predicted"/>
<dbReference type="Gene3D" id="1.10.287.70">
    <property type="match status" value="1"/>
</dbReference>
<comment type="subcellular location">
    <subcellularLocation>
        <location evidence="1">Membrane</location>
        <topology evidence="1">Multi-pass membrane protein</topology>
    </subcellularLocation>
</comment>
<keyword evidence="5" id="KW-0175">Coiled coil</keyword>
<keyword evidence="3 6" id="KW-1133">Transmembrane helix</keyword>
<sequence length="356" mass="42028">MKVISSKSIYLIEFKQIRVSEYINIFHGVSTIQFFYNSDRYITTIKLEETFEIFYLSSLSILEIIFIISFSIFIFTATWYQQDDLYVLCGNSSGSTKCPENYICWKDRGISPDFGYTSFDNYGWAMLACFRLMTQDYWENLYQLVLSAAGRYHFFYFVAVIFFGSFYLINLILAIVSMSYLEQQKQIEDENKEFERRKIEDELEIQNEKEQKALKVQSHLHIENISYDDNLDRQISYDTILIEYIQNENTNNSKKNMRSSQTTSSIHQFNKSHFNLSNILINDDAEIMFIDDTRPNSPNESQNNKKTRSYSHIFEQNQNYHDSIVTLHQSKSSPRCSTITEVLPALEMDKMNVRTE</sequence>
<evidence type="ECO:0000256" key="4">
    <source>
        <dbReference type="ARBA" id="ARBA00023136"/>
    </source>
</evidence>
<feature type="domain" description="Ion transport" evidence="7">
    <location>
        <begin position="54"/>
        <end position="186"/>
    </location>
</feature>
<dbReference type="EMBL" id="CAJOAX010010984">
    <property type="protein sequence ID" value="CAF4084954.1"/>
    <property type="molecule type" value="Genomic_DNA"/>
</dbReference>
<dbReference type="GO" id="GO:0005248">
    <property type="term" value="F:voltage-gated sodium channel activity"/>
    <property type="evidence" value="ECO:0007669"/>
    <property type="project" value="TreeGrafter"/>
</dbReference>
<keyword evidence="2 6" id="KW-0812">Transmembrane</keyword>
<feature type="transmembrane region" description="Helical" evidence="6">
    <location>
        <begin position="53"/>
        <end position="80"/>
    </location>
</feature>
<dbReference type="Proteomes" id="UP000663823">
    <property type="component" value="Unassembled WGS sequence"/>
</dbReference>
<evidence type="ECO:0000256" key="3">
    <source>
        <dbReference type="ARBA" id="ARBA00022989"/>
    </source>
</evidence>
<dbReference type="GO" id="GO:0019228">
    <property type="term" value="P:neuronal action potential"/>
    <property type="evidence" value="ECO:0007669"/>
    <property type="project" value="TreeGrafter"/>
</dbReference>
<dbReference type="Pfam" id="PF00520">
    <property type="entry name" value="Ion_trans"/>
    <property type="match status" value="1"/>
</dbReference>
<dbReference type="AlphaFoldDB" id="A0A819TWU9"/>
<evidence type="ECO:0000256" key="6">
    <source>
        <dbReference type="SAM" id="Phobius"/>
    </source>
</evidence>
<dbReference type="PANTHER" id="PTHR10037:SF288">
    <property type="entry name" value="SODIUM CHANNEL PROTEIN PARA"/>
    <property type="match status" value="1"/>
</dbReference>
<feature type="transmembrane region" description="Helical" evidence="6">
    <location>
        <begin position="154"/>
        <end position="176"/>
    </location>
</feature>
<keyword evidence="4 6" id="KW-0472">Membrane</keyword>
<reference evidence="8" key="1">
    <citation type="submission" date="2021-02" db="EMBL/GenBank/DDBJ databases">
        <authorList>
            <person name="Nowell W R."/>
        </authorList>
    </citation>
    <scope>NUCLEOTIDE SEQUENCE</scope>
</reference>
<dbReference type="InterPro" id="IPR043203">
    <property type="entry name" value="VGCC_Ca_Na"/>
</dbReference>
<dbReference type="InterPro" id="IPR005821">
    <property type="entry name" value="Ion_trans_dom"/>
</dbReference>
<dbReference type="GO" id="GO:0086010">
    <property type="term" value="P:membrane depolarization during action potential"/>
    <property type="evidence" value="ECO:0007669"/>
    <property type="project" value="TreeGrafter"/>
</dbReference>
<evidence type="ECO:0000256" key="5">
    <source>
        <dbReference type="SAM" id="Coils"/>
    </source>
</evidence>
<evidence type="ECO:0000256" key="2">
    <source>
        <dbReference type="ARBA" id="ARBA00022692"/>
    </source>
</evidence>
<evidence type="ECO:0000259" key="7">
    <source>
        <dbReference type="Pfam" id="PF00520"/>
    </source>
</evidence>
<dbReference type="GO" id="GO:0001518">
    <property type="term" value="C:voltage-gated sodium channel complex"/>
    <property type="evidence" value="ECO:0007669"/>
    <property type="project" value="TreeGrafter"/>
</dbReference>
<evidence type="ECO:0000313" key="8">
    <source>
        <dbReference type="EMBL" id="CAF4084954.1"/>
    </source>
</evidence>
<organism evidence="8 9">
    <name type="scientific">Rotaria sordida</name>
    <dbReference type="NCBI Taxonomy" id="392033"/>
    <lineage>
        <taxon>Eukaryota</taxon>
        <taxon>Metazoa</taxon>
        <taxon>Spiralia</taxon>
        <taxon>Gnathifera</taxon>
        <taxon>Rotifera</taxon>
        <taxon>Eurotatoria</taxon>
        <taxon>Bdelloidea</taxon>
        <taxon>Philodinida</taxon>
        <taxon>Philodinidae</taxon>
        <taxon>Rotaria</taxon>
    </lineage>
</organism>
<feature type="coiled-coil region" evidence="5">
    <location>
        <begin position="177"/>
        <end position="211"/>
    </location>
</feature>
<accession>A0A819TWU9</accession>
<feature type="non-terminal residue" evidence="8">
    <location>
        <position position="1"/>
    </location>
</feature>
<dbReference type="SUPFAM" id="SSF81324">
    <property type="entry name" value="Voltage-gated potassium channels"/>
    <property type="match status" value="1"/>
</dbReference>
<comment type="caution">
    <text evidence="8">The sequence shown here is derived from an EMBL/GenBank/DDBJ whole genome shotgun (WGS) entry which is preliminary data.</text>
</comment>
<protein>
    <recommendedName>
        <fullName evidence="7">Ion transport domain-containing protein</fullName>
    </recommendedName>
</protein>
<dbReference type="PANTHER" id="PTHR10037">
    <property type="entry name" value="VOLTAGE-GATED CATION CHANNEL CALCIUM AND SODIUM"/>
    <property type="match status" value="1"/>
</dbReference>
<name>A0A819TWU9_9BILA</name>
<evidence type="ECO:0000313" key="9">
    <source>
        <dbReference type="Proteomes" id="UP000663823"/>
    </source>
</evidence>
<evidence type="ECO:0000256" key="1">
    <source>
        <dbReference type="ARBA" id="ARBA00004141"/>
    </source>
</evidence>
<gene>
    <name evidence="8" type="ORF">OTI717_LOCUS33389</name>
</gene>